<proteinExistence type="inferred from homology"/>
<dbReference type="Gene3D" id="3.40.532.10">
    <property type="entry name" value="Peptidase C12, ubiquitin carboxyl-terminal hydrolase"/>
    <property type="match status" value="1"/>
</dbReference>
<evidence type="ECO:0000256" key="7">
    <source>
        <dbReference type="ARBA" id="ARBA00022807"/>
    </source>
</evidence>
<comment type="function">
    <text evidence="8">Ubiquitin-protein hydrolase is involved both in the processing of ubiquitin precursors and of ubiquitinated proteins. This enzyme is a thiol protease that recognizes and hydrolyzes a peptide bond at the C-terminal glycine of ubiquitin.</text>
</comment>
<evidence type="ECO:0000256" key="1">
    <source>
        <dbReference type="ARBA" id="ARBA00000707"/>
    </source>
</evidence>
<name>A0A0L0BQR0_LUCCU</name>
<dbReference type="Pfam" id="PF01088">
    <property type="entry name" value="Peptidase_C12"/>
    <property type="match status" value="1"/>
</dbReference>
<dbReference type="Proteomes" id="UP000037069">
    <property type="component" value="Unassembled WGS sequence"/>
</dbReference>
<dbReference type="OrthoDB" id="7732618at2759"/>
<feature type="active site" description="Proton donor" evidence="10">
    <location>
        <position position="355"/>
    </location>
</feature>
<dbReference type="InterPro" id="IPR057254">
    <property type="entry name" value="UCH_AS"/>
</dbReference>
<comment type="similarity">
    <text evidence="2 10 11">Belongs to the peptidase C12 family.</text>
</comment>
<dbReference type="PROSITE" id="PS00140">
    <property type="entry name" value="UCH_1"/>
    <property type="match status" value="1"/>
</dbReference>
<dbReference type="STRING" id="7375.A0A0L0BQR0"/>
<gene>
    <name evidence="14" type="ORF">FF38_04661</name>
</gene>
<evidence type="ECO:0000313" key="15">
    <source>
        <dbReference type="Proteomes" id="UP000037069"/>
    </source>
</evidence>
<dbReference type="InterPro" id="IPR001578">
    <property type="entry name" value="Peptidase_C12_UCH"/>
</dbReference>
<feature type="domain" description="UCH catalytic" evidence="13">
    <location>
        <begin position="194"/>
        <end position="415"/>
    </location>
</feature>
<feature type="site" description="Transition state stabilizer" evidence="10">
    <location>
        <position position="278"/>
    </location>
</feature>
<accession>A0A0L0BQR0</accession>
<dbReference type="PROSITE" id="PS52048">
    <property type="entry name" value="UCH_DOMAIN"/>
    <property type="match status" value="1"/>
</dbReference>
<feature type="active site" description="Nucleophile" evidence="10">
    <location>
        <position position="284"/>
    </location>
</feature>
<evidence type="ECO:0000256" key="9">
    <source>
        <dbReference type="ARBA" id="ARBA00073226"/>
    </source>
</evidence>
<dbReference type="EC" id="3.4.19.12" evidence="3 11"/>
<protein>
    <recommendedName>
        <fullName evidence="9 11">Ubiquitin carboxyl-terminal hydrolase</fullName>
        <ecNumber evidence="3 11">3.4.19.12</ecNumber>
    </recommendedName>
</protein>
<dbReference type="GO" id="GO:0005737">
    <property type="term" value="C:cytoplasm"/>
    <property type="evidence" value="ECO:0007669"/>
    <property type="project" value="TreeGrafter"/>
</dbReference>
<sequence>MQAQNNLLVSIKVPAVQFETNKDFQNKGLRYEGDSGFLRYRHKWLQPKGDSQANREILNTLLSTQGDNSADCVEKLISENISYRDLASLTHQDLELMGFVRPKQREELLAFFAQLPNQDPSLEQIYYLKEASNYNRQIINNASNHLDSMRSALAAANYKLQIMPPEDVIVGEKSFASRFVLEALNELYGVTEDIEEEISEMEEVLTKYIHKLGVSNEWALTDVVGLEPEMLEWIPKPVKSIILLFPCSETYEKHRAEEHERLSGEAQDNPKELFYMRQLTHNACGTVALIHSIANNKDITLKDGALKKFLETAKDLSPEERGKSLENDAAMTEDHQALAQEGQTAANPDEKVYHHFIALVNVNGTLYELDGRKSFPIKHGETTDESFVQDAARVCKEFMARDPEELRFTVMALAANQN</sequence>
<evidence type="ECO:0000256" key="2">
    <source>
        <dbReference type="ARBA" id="ARBA00009326"/>
    </source>
</evidence>
<evidence type="ECO:0000313" key="14">
    <source>
        <dbReference type="EMBL" id="KNC22400.1"/>
    </source>
</evidence>
<keyword evidence="15" id="KW-1185">Reference proteome</keyword>
<organism evidence="14 15">
    <name type="scientific">Lucilia cuprina</name>
    <name type="common">Green bottle fly</name>
    <name type="synonym">Australian sheep blowfly</name>
    <dbReference type="NCBI Taxonomy" id="7375"/>
    <lineage>
        <taxon>Eukaryota</taxon>
        <taxon>Metazoa</taxon>
        <taxon>Ecdysozoa</taxon>
        <taxon>Arthropoda</taxon>
        <taxon>Hexapoda</taxon>
        <taxon>Insecta</taxon>
        <taxon>Pterygota</taxon>
        <taxon>Neoptera</taxon>
        <taxon>Endopterygota</taxon>
        <taxon>Diptera</taxon>
        <taxon>Brachycera</taxon>
        <taxon>Muscomorpha</taxon>
        <taxon>Oestroidea</taxon>
        <taxon>Calliphoridae</taxon>
        <taxon>Luciliinae</taxon>
        <taxon>Lucilia</taxon>
    </lineage>
</organism>
<reference evidence="14 15" key="1">
    <citation type="journal article" date="2015" name="Nat. Commun.">
        <title>Lucilia cuprina genome unlocks parasitic fly biology to underpin future interventions.</title>
        <authorList>
            <person name="Anstead C.A."/>
            <person name="Korhonen P.K."/>
            <person name="Young N.D."/>
            <person name="Hall R.S."/>
            <person name="Jex A.R."/>
            <person name="Murali S.C."/>
            <person name="Hughes D.S."/>
            <person name="Lee S.F."/>
            <person name="Perry T."/>
            <person name="Stroehlein A.J."/>
            <person name="Ansell B.R."/>
            <person name="Breugelmans B."/>
            <person name="Hofmann A."/>
            <person name="Qu J."/>
            <person name="Dugan S."/>
            <person name="Lee S.L."/>
            <person name="Chao H."/>
            <person name="Dinh H."/>
            <person name="Han Y."/>
            <person name="Doddapaneni H.V."/>
            <person name="Worley K.C."/>
            <person name="Muzny D.M."/>
            <person name="Ioannidis P."/>
            <person name="Waterhouse R.M."/>
            <person name="Zdobnov E.M."/>
            <person name="James P.J."/>
            <person name="Bagnall N.H."/>
            <person name="Kotze A.C."/>
            <person name="Gibbs R.A."/>
            <person name="Richards S."/>
            <person name="Batterham P."/>
            <person name="Gasser R.B."/>
        </authorList>
    </citation>
    <scope>NUCLEOTIDE SEQUENCE [LARGE SCALE GENOMIC DNA]</scope>
    <source>
        <strain evidence="14 15">LS</strain>
        <tissue evidence="14">Full body</tissue>
    </source>
</reference>
<dbReference type="PRINTS" id="PR00707">
    <property type="entry name" value="UBCTHYDRLASE"/>
</dbReference>
<keyword evidence="12" id="KW-0175">Coiled coil</keyword>
<dbReference type="GO" id="GO:0004843">
    <property type="term" value="F:cysteine-type deubiquitinase activity"/>
    <property type="evidence" value="ECO:0007669"/>
    <property type="project" value="UniProtKB-UniRule"/>
</dbReference>
<keyword evidence="6 10" id="KW-0378">Hydrolase</keyword>
<feature type="coiled-coil region" evidence="12">
    <location>
        <begin position="184"/>
        <end position="211"/>
    </location>
</feature>
<dbReference type="PANTHER" id="PTHR10589:SF17">
    <property type="entry name" value="UBIQUITIN CARBOXYL-TERMINAL HYDROLASE"/>
    <property type="match status" value="1"/>
</dbReference>
<dbReference type="GO" id="GO:0006511">
    <property type="term" value="P:ubiquitin-dependent protein catabolic process"/>
    <property type="evidence" value="ECO:0007669"/>
    <property type="project" value="UniProtKB-UniRule"/>
</dbReference>
<dbReference type="FunFam" id="3.40.532.10:FF:000006">
    <property type="entry name" value="Ubiquitin carboxyl-terminal hydrolase"/>
    <property type="match status" value="1"/>
</dbReference>
<dbReference type="EMBL" id="JRES01001507">
    <property type="protein sequence ID" value="KNC22400.1"/>
    <property type="molecule type" value="Genomic_DNA"/>
</dbReference>
<dbReference type="InterPro" id="IPR036959">
    <property type="entry name" value="Peptidase_C12_UCH_sf"/>
</dbReference>
<dbReference type="GO" id="GO:0016579">
    <property type="term" value="P:protein deubiquitination"/>
    <property type="evidence" value="ECO:0007669"/>
    <property type="project" value="TreeGrafter"/>
</dbReference>
<evidence type="ECO:0000256" key="12">
    <source>
        <dbReference type="SAM" id="Coils"/>
    </source>
</evidence>
<keyword evidence="4 10" id="KW-0645">Protease</keyword>
<evidence type="ECO:0000256" key="5">
    <source>
        <dbReference type="ARBA" id="ARBA00022786"/>
    </source>
</evidence>
<keyword evidence="5 10" id="KW-0833">Ubl conjugation pathway</keyword>
<feature type="site" description="Important for enzyme activity" evidence="10">
    <location>
        <position position="370"/>
    </location>
</feature>
<evidence type="ECO:0000256" key="4">
    <source>
        <dbReference type="ARBA" id="ARBA00022670"/>
    </source>
</evidence>
<evidence type="ECO:0000256" key="6">
    <source>
        <dbReference type="ARBA" id="ARBA00022801"/>
    </source>
</evidence>
<evidence type="ECO:0000256" key="11">
    <source>
        <dbReference type="RuleBase" id="RU361215"/>
    </source>
</evidence>
<dbReference type="AlphaFoldDB" id="A0A0L0BQR0"/>
<keyword evidence="7 10" id="KW-0788">Thiol protease</keyword>
<evidence type="ECO:0000256" key="3">
    <source>
        <dbReference type="ARBA" id="ARBA00012759"/>
    </source>
</evidence>
<dbReference type="InterPro" id="IPR038765">
    <property type="entry name" value="Papain-like_cys_pep_sf"/>
</dbReference>
<comment type="caution">
    <text evidence="14">The sequence shown here is derived from an EMBL/GenBank/DDBJ whole genome shotgun (WGS) entry which is preliminary data.</text>
</comment>
<evidence type="ECO:0000256" key="8">
    <source>
        <dbReference type="ARBA" id="ARBA00055560"/>
    </source>
</evidence>
<dbReference type="PANTHER" id="PTHR10589">
    <property type="entry name" value="UBIQUITIN CARBOXYL-TERMINAL HYDROLASE"/>
    <property type="match status" value="1"/>
</dbReference>
<evidence type="ECO:0000256" key="10">
    <source>
        <dbReference type="PROSITE-ProRule" id="PRU01393"/>
    </source>
</evidence>
<comment type="catalytic activity">
    <reaction evidence="1 10 11">
        <text>Thiol-dependent hydrolysis of ester, thioester, amide, peptide and isopeptide bonds formed by the C-terminal Gly of ubiquitin (a 76-residue protein attached to proteins as an intracellular targeting signal).</text>
        <dbReference type="EC" id="3.4.19.12"/>
    </reaction>
</comment>
<dbReference type="CDD" id="cd09616">
    <property type="entry name" value="Peptidase_C12_UCH_L1_L3"/>
    <property type="match status" value="1"/>
</dbReference>
<evidence type="ECO:0000259" key="13">
    <source>
        <dbReference type="PROSITE" id="PS52048"/>
    </source>
</evidence>
<dbReference type="SUPFAM" id="SSF54001">
    <property type="entry name" value="Cysteine proteinases"/>
    <property type="match status" value="1"/>
</dbReference>